<reference evidence="2" key="1">
    <citation type="journal article" date="2006" name="PLoS Biol.">
        <title>Macronuclear genome sequence of the ciliate Tetrahymena thermophila, a model eukaryote.</title>
        <authorList>
            <person name="Eisen J.A."/>
            <person name="Coyne R.S."/>
            <person name="Wu M."/>
            <person name="Wu D."/>
            <person name="Thiagarajan M."/>
            <person name="Wortman J.R."/>
            <person name="Badger J.H."/>
            <person name="Ren Q."/>
            <person name="Amedeo P."/>
            <person name="Jones K.M."/>
            <person name="Tallon L.J."/>
            <person name="Delcher A.L."/>
            <person name="Salzberg S.L."/>
            <person name="Silva J.C."/>
            <person name="Haas B.J."/>
            <person name="Majoros W.H."/>
            <person name="Farzad M."/>
            <person name="Carlton J.M."/>
            <person name="Smith R.K. Jr."/>
            <person name="Garg J."/>
            <person name="Pearlman R.E."/>
            <person name="Karrer K.M."/>
            <person name="Sun L."/>
            <person name="Manning G."/>
            <person name="Elde N.C."/>
            <person name="Turkewitz A.P."/>
            <person name="Asai D.J."/>
            <person name="Wilkes D.E."/>
            <person name="Wang Y."/>
            <person name="Cai H."/>
            <person name="Collins K."/>
            <person name="Stewart B.A."/>
            <person name="Lee S.R."/>
            <person name="Wilamowska K."/>
            <person name="Weinberg Z."/>
            <person name="Ruzzo W.L."/>
            <person name="Wloga D."/>
            <person name="Gaertig J."/>
            <person name="Frankel J."/>
            <person name="Tsao C.-C."/>
            <person name="Gorovsky M.A."/>
            <person name="Keeling P.J."/>
            <person name="Waller R.F."/>
            <person name="Patron N.J."/>
            <person name="Cherry J.M."/>
            <person name="Stover N.A."/>
            <person name="Krieger C.J."/>
            <person name="del Toro C."/>
            <person name="Ryder H.F."/>
            <person name="Williamson S.C."/>
            <person name="Barbeau R.A."/>
            <person name="Hamilton E.P."/>
            <person name="Orias E."/>
        </authorList>
    </citation>
    <scope>NUCLEOTIDE SEQUENCE [LARGE SCALE GENOMIC DNA]</scope>
    <source>
        <strain evidence="2">SB210</strain>
    </source>
</reference>
<name>W7XDV4_TETTS</name>
<dbReference type="AlphaFoldDB" id="W7XDV4"/>
<keyword evidence="2" id="KW-1185">Reference proteome</keyword>
<dbReference type="EMBL" id="GG662216">
    <property type="protein sequence ID" value="EWS70999.1"/>
    <property type="molecule type" value="Genomic_DNA"/>
</dbReference>
<dbReference type="RefSeq" id="XP_012656483.1">
    <property type="nucleotide sequence ID" value="XM_012801029.1"/>
</dbReference>
<gene>
    <name evidence="1" type="ORF">TTHERM_000678559</name>
</gene>
<protein>
    <submittedName>
        <fullName evidence="1">Uncharacterized protein</fullName>
    </submittedName>
</protein>
<evidence type="ECO:0000313" key="2">
    <source>
        <dbReference type="Proteomes" id="UP000009168"/>
    </source>
</evidence>
<proteinExistence type="predicted"/>
<evidence type="ECO:0000313" key="1">
    <source>
        <dbReference type="EMBL" id="EWS70999.1"/>
    </source>
</evidence>
<organism evidence="1 2">
    <name type="scientific">Tetrahymena thermophila (strain SB210)</name>
    <dbReference type="NCBI Taxonomy" id="312017"/>
    <lineage>
        <taxon>Eukaryota</taxon>
        <taxon>Sar</taxon>
        <taxon>Alveolata</taxon>
        <taxon>Ciliophora</taxon>
        <taxon>Intramacronucleata</taxon>
        <taxon>Oligohymenophorea</taxon>
        <taxon>Hymenostomatida</taxon>
        <taxon>Tetrahymenina</taxon>
        <taxon>Tetrahymenidae</taxon>
        <taxon>Tetrahymena</taxon>
    </lineage>
</organism>
<dbReference type="GeneID" id="24440168"/>
<accession>W7XDV4</accession>
<sequence length="146" mass="17504">MYANTQLSIVSHKYIIFISKKIQVFQCLLALPDQYHTNPCIMLHINQNKQMKQRLSFFQIYLFLQQNFCIIIPINCLPHNCTIIYNASGGYKCNLKDHFLCYLVQLIPNQLNYFRILLSFSYCLENLRLNRFLFMINFQRSFQVDK</sequence>
<dbReference type="Proteomes" id="UP000009168">
    <property type="component" value="Unassembled WGS sequence"/>
</dbReference>
<dbReference type="KEGG" id="tet:TTHERM_000678559"/>
<dbReference type="InParanoid" id="W7XDV4"/>